<evidence type="ECO:0000256" key="1">
    <source>
        <dbReference type="SAM" id="MobiDB-lite"/>
    </source>
</evidence>
<dbReference type="RefSeq" id="WP_040441587.1">
    <property type="nucleotide sequence ID" value="NZ_AURB01000158.1"/>
</dbReference>
<gene>
    <name evidence="2" type="ORF">K1I37_19555</name>
</gene>
<evidence type="ECO:0008006" key="4">
    <source>
        <dbReference type="Google" id="ProtNLM"/>
    </source>
</evidence>
<reference evidence="3" key="1">
    <citation type="journal article" date="2022" name="G3 (Bethesda)">
        <title>Unveiling the complete genome sequence of Alicyclobacillus acidoterrestris DSM 3922T, a taint-producing strain.</title>
        <authorList>
            <person name="Leonardo I.C."/>
            <person name="Barreto Crespo M.T."/>
            <person name="Gaspar F.B."/>
        </authorList>
    </citation>
    <scope>NUCLEOTIDE SEQUENCE [LARGE SCALE GENOMIC DNA]</scope>
    <source>
        <strain evidence="3">DSM 3922</strain>
    </source>
</reference>
<dbReference type="EMBL" id="CP080467">
    <property type="protein sequence ID" value="UNO48806.1"/>
    <property type="molecule type" value="Genomic_DNA"/>
</dbReference>
<name>A0A9E6ZKY0_ALIAG</name>
<protein>
    <recommendedName>
        <fullName evidence="4">Flagellar protein</fullName>
    </recommendedName>
</protein>
<organism evidence="2 3">
    <name type="scientific">Alicyclobacillus acidoterrestris (strain ATCC 49025 / DSM 3922 / CIP 106132 / NCIMB 13137 / GD3B)</name>
    <dbReference type="NCBI Taxonomy" id="1356854"/>
    <lineage>
        <taxon>Bacteria</taxon>
        <taxon>Bacillati</taxon>
        <taxon>Bacillota</taxon>
        <taxon>Bacilli</taxon>
        <taxon>Bacillales</taxon>
        <taxon>Alicyclobacillaceae</taxon>
        <taxon>Alicyclobacillus</taxon>
    </lineage>
</organism>
<feature type="region of interest" description="Disordered" evidence="1">
    <location>
        <begin position="113"/>
        <end position="136"/>
    </location>
</feature>
<evidence type="ECO:0000313" key="2">
    <source>
        <dbReference type="EMBL" id="UNO48806.1"/>
    </source>
</evidence>
<proteinExistence type="predicted"/>
<dbReference type="NCBIfam" id="TIGR03826">
    <property type="entry name" value="YvyF"/>
    <property type="match status" value="1"/>
</dbReference>
<evidence type="ECO:0000313" key="3">
    <source>
        <dbReference type="Proteomes" id="UP000829401"/>
    </source>
</evidence>
<sequence>MPITNCKRCGRMYNRVGRDICPNCVREEDLMLTEIRNFLRKNKLANIAEVAEGTHVEYEIIVDMIRDGRLILRNHPNMSYACERCGKPTQSGRFCGRCTQELARSLSAASAELREKNAQTKPGKGFYSRNDVGRLD</sequence>
<dbReference type="KEGG" id="aaco:K1I37_19555"/>
<dbReference type="Proteomes" id="UP000829401">
    <property type="component" value="Chromosome"/>
</dbReference>
<dbReference type="AlphaFoldDB" id="A0A9E6ZKY0"/>
<dbReference type="InterPro" id="IPR022258">
    <property type="entry name" value="Flagellar_operon_YvyF"/>
</dbReference>
<accession>A0A9E6ZKY0</accession>
<keyword evidence="3" id="KW-1185">Reference proteome</keyword>